<dbReference type="Proteomes" id="UP000027432">
    <property type="component" value="Unassembled WGS sequence"/>
</dbReference>
<evidence type="ECO:0000256" key="4">
    <source>
        <dbReference type="ARBA" id="ARBA00023098"/>
    </source>
</evidence>
<dbReference type="OrthoDB" id="9787072at2"/>
<evidence type="ECO:0000256" key="8">
    <source>
        <dbReference type="ARBA" id="ARBA00039866"/>
    </source>
</evidence>
<evidence type="ECO:0000256" key="1">
    <source>
        <dbReference type="ARBA" id="ARBA00005189"/>
    </source>
</evidence>
<keyword evidence="3" id="KW-0808">Transferase</keyword>
<dbReference type="eggNOG" id="COG3176">
    <property type="taxonomic scope" value="Bacteria"/>
</dbReference>
<comment type="function">
    <text evidence="9">Catalyzes the first step in the biosynthesis of ornithine lipids, which are phosphorus-free membrane lipids. Catalyzes the 3-hydroxyacyl-acyl carrier protein-dependent acylation of ornithine to form lyso-ornithine lipid (LOL).</text>
</comment>
<keyword evidence="2" id="KW-0444">Lipid biosynthesis</keyword>
<dbReference type="GO" id="GO:0043810">
    <property type="term" value="F:ornithine-acyl [acyl carrier protein] N-acyltransferase activity"/>
    <property type="evidence" value="ECO:0007669"/>
    <property type="project" value="UniProtKB-EC"/>
</dbReference>
<evidence type="ECO:0000256" key="5">
    <source>
        <dbReference type="ARBA" id="ARBA00023315"/>
    </source>
</evidence>
<evidence type="ECO:0000256" key="3">
    <source>
        <dbReference type="ARBA" id="ARBA00022679"/>
    </source>
</evidence>
<reference evidence="11 12" key="1">
    <citation type="submission" date="2013-07" db="EMBL/GenBank/DDBJ databases">
        <title>Thioclava pacifica DSM 10166 Genome Sequencing.</title>
        <authorList>
            <person name="Lai Q."/>
            <person name="Shao Z."/>
        </authorList>
    </citation>
    <scope>NUCLEOTIDE SEQUENCE [LARGE SCALE GENOMIC DNA]</scope>
    <source>
        <strain evidence="11 12">DSM 10166</strain>
    </source>
</reference>
<comment type="caution">
    <text evidence="11">The sequence shown here is derived from an EMBL/GenBank/DDBJ whole genome shotgun (WGS) entry which is preliminary data.</text>
</comment>
<proteinExistence type="inferred from homology"/>
<evidence type="ECO:0000256" key="10">
    <source>
        <dbReference type="ARBA" id="ARBA00047785"/>
    </source>
</evidence>
<sequence length="259" mass="27599">MGANAPDSRLRRVGERVSGLSFSKGKYHVHEARSPAARAALMALRSAAFRAGGDDADGFDPACRHVLIEDESGPAAGFRLLALPDGAALGQSYSARFYDLSPLSDWPGPVLELGRFCTRADLRDPDVLRLGWAAITRIAEATGADLLIGCSSFAGADWEQHRAGLAHLAARALGPEALRPRPKASERVDYPAQLVQAAGDPSALPPLLRSYLGMGGWVSDHAVIDRDLDTCHVFTALQIAAIPEARLRSLRMLARQGGS</sequence>
<name>A0A074J495_9RHOB</name>
<evidence type="ECO:0000313" key="11">
    <source>
        <dbReference type="EMBL" id="KEO51329.1"/>
    </source>
</evidence>
<protein>
    <recommendedName>
        <fullName evidence="8">L-ornithine N(alpha)-acyltransferase</fullName>
        <ecNumber evidence="7">2.3.2.30</ecNumber>
    </recommendedName>
</protein>
<dbReference type="Pfam" id="PF13444">
    <property type="entry name" value="Acetyltransf_5"/>
    <property type="match status" value="1"/>
</dbReference>
<evidence type="ECO:0000313" key="12">
    <source>
        <dbReference type="Proteomes" id="UP000027432"/>
    </source>
</evidence>
<dbReference type="InterPro" id="IPR016181">
    <property type="entry name" value="Acyl_CoA_acyltransferase"/>
</dbReference>
<organism evidence="11 12">
    <name type="scientific">Thioclava pacifica DSM 10166</name>
    <dbReference type="NCBI Taxonomy" id="1353537"/>
    <lineage>
        <taxon>Bacteria</taxon>
        <taxon>Pseudomonadati</taxon>
        <taxon>Pseudomonadota</taxon>
        <taxon>Alphaproteobacteria</taxon>
        <taxon>Rhodobacterales</taxon>
        <taxon>Paracoccaceae</taxon>
        <taxon>Thioclava</taxon>
    </lineage>
</organism>
<evidence type="ECO:0000256" key="9">
    <source>
        <dbReference type="ARBA" id="ARBA00045724"/>
    </source>
</evidence>
<dbReference type="EC" id="2.3.2.30" evidence="7"/>
<dbReference type="InterPro" id="IPR052351">
    <property type="entry name" value="Ornithine_N-alpha-AT"/>
</dbReference>
<keyword evidence="12" id="KW-1185">Reference proteome</keyword>
<keyword evidence="4" id="KW-0443">Lipid metabolism</keyword>
<evidence type="ECO:0000256" key="7">
    <source>
        <dbReference type="ARBA" id="ARBA00039058"/>
    </source>
</evidence>
<accession>A0A074J495</accession>
<dbReference type="SUPFAM" id="SSF55729">
    <property type="entry name" value="Acyl-CoA N-acyltransferases (Nat)"/>
    <property type="match status" value="1"/>
</dbReference>
<evidence type="ECO:0000256" key="6">
    <source>
        <dbReference type="ARBA" id="ARBA00038095"/>
    </source>
</evidence>
<dbReference type="PANTHER" id="PTHR37323:SF1">
    <property type="entry name" value="L-ORNITHINE N(ALPHA)-ACYLTRANSFERASE"/>
    <property type="match status" value="1"/>
</dbReference>
<dbReference type="EMBL" id="AUND01000039">
    <property type="protein sequence ID" value="KEO51329.1"/>
    <property type="molecule type" value="Genomic_DNA"/>
</dbReference>
<comment type="similarity">
    <text evidence="6">Belongs to the acetyltransferase family. OlsB subfamily.</text>
</comment>
<dbReference type="Gene3D" id="3.40.630.30">
    <property type="match status" value="1"/>
</dbReference>
<dbReference type="PANTHER" id="PTHR37323">
    <property type="entry name" value="GCN5-RELATED N-ACETYLTRANSFERASE"/>
    <property type="match status" value="1"/>
</dbReference>
<dbReference type="AlphaFoldDB" id="A0A074J495"/>
<dbReference type="STRING" id="1353537.TP2_13125"/>
<dbReference type="GO" id="GO:0006629">
    <property type="term" value="P:lipid metabolic process"/>
    <property type="evidence" value="ECO:0007669"/>
    <property type="project" value="UniProtKB-KW"/>
</dbReference>
<keyword evidence="5" id="KW-0012">Acyltransferase</keyword>
<gene>
    <name evidence="11" type="ORF">TP2_13125</name>
</gene>
<comment type="catalytic activity">
    <reaction evidence="10">
        <text>a (3R)-hydroxyacyl-[ACP] + L-ornithine = a lyso-ornithine lipid + holo-[ACP] + H(+)</text>
        <dbReference type="Rhea" id="RHEA:20633"/>
        <dbReference type="Rhea" id="RHEA-COMP:9685"/>
        <dbReference type="Rhea" id="RHEA-COMP:9945"/>
        <dbReference type="ChEBI" id="CHEBI:15378"/>
        <dbReference type="ChEBI" id="CHEBI:46911"/>
        <dbReference type="ChEBI" id="CHEBI:64479"/>
        <dbReference type="ChEBI" id="CHEBI:78827"/>
        <dbReference type="ChEBI" id="CHEBI:138482"/>
        <dbReference type="EC" id="2.3.2.30"/>
    </reaction>
    <physiologicalReaction direction="left-to-right" evidence="10">
        <dbReference type="Rhea" id="RHEA:20634"/>
    </physiologicalReaction>
</comment>
<comment type="pathway">
    <text evidence="1">Lipid metabolism.</text>
</comment>
<evidence type="ECO:0000256" key="2">
    <source>
        <dbReference type="ARBA" id="ARBA00022516"/>
    </source>
</evidence>